<keyword evidence="3" id="KW-1185">Reference proteome</keyword>
<comment type="caution">
    <text evidence="2">The sequence shown here is derived from an EMBL/GenBank/DDBJ whole genome shotgun (WGS) entry which is preliminary data.</text>
</comment>
<protein>
    <recommendedName>
        <fullName evidence="4">DUF5640 domain-containing protein</fullName>
    </recommendedName>
</protein>
<evidence type="ECO:0008006" key="4">
    <source>
        <dbReference type="Google" id="ProtNLM"/>
    </source>
</evidence>
<proteinExistence type="predicted"/>
<dbReference type="Proteomes" id="UP000051581">
    <property type="component" value="Unassembled WGS sequence"/>
</dbReference>
<dbReference type="RefSeq" id="WP_057823420.1">
    <property type="nucleotide sequence ID" value="NZ_AZEA01000002.1"/>
</dbReference>
<evidence type="ECO:0000313" key="3">
    <source>
        <dbReference type="Proteomes" id="UP000051581"/>
    </source>
</evidence>
<organism evidence="2 3">
    <name type="scientific">Lentilactobacillus sunkii DSM 19904</name>
    <dbReference type="NCBI Taxonomy" id="1423808"/>
    <lineage>
        <taxon>Bacteria</taxon>
        <taxon>Bacillati</taxon>
        <taxon>Bacillota</taxon>
        <taxon>Bacilli</taxon>
        <taxon>Lactobacillales</taxon>
        <taxon>Lactobacillaceae</taxon>
        <taxon>Lentilactobacillus</taxon>
    </lineage>
</organism>
<reference evidence="2 3" key="1">
    <citation type="journal article" date="2015" name="Genome Announc.">
        <title>Expanding the biotechnology potential of lactobacilli through comparative genomics of 213 strains and associated genera.</title>
        <authorList>
            <person name="Sun Z."/>
            <person name="Harris H.M."/>
            <person name="McCann A."/>
            <person name="Guo C."/>
            <person name="Argimon S."/>
            <person name="Zhang W."/>
            <person name="Yang X."/>
            <person name="Jeffery I.B."/>
            <person name="Cooney J.C."/>
            <person name="Kagawa T.F."/>
            <person name="Liu W."/>
            <person name="Song Y."/>
            <person name="Salvetti E."/>
            <person name="Wrobel A."/>
            <person name="Rasinkangas P."/>
            <person name="Parkhill J."/>
            <person name="Rea M.C."/>
            <person name="O'Sullivan O."/>
            <person name="Ritari J."/>
            <person name="Douillard F.P."/>
            <person name="Paul Ross R."/>
            <person name="Yang R."/>
            <person name="Briner A.E."/>
            <person name="Felis G.E."/>
            <person name="de Vos W.M."/>
            <person name="Barrangou R."/>
            <person name="Klaenhammer T.R."/>
            <person name="Caufield P.W."/>
            <person name="Cui Y."/>
            <person name="Zhang H."/>
            <person name="O'Toole P.W."/>
        </authorList>
    </citation>
    <scope>NUCLEOTIDE SEQUENCE [LARGE SCALE GENOMIC DNA]</scope>
    <source>
        <strain evidence="2 3">DSM 19904</strain>
    </source>
</reference>
<name>A0A0R1L750_9LACO</name>
<dbReference type="OrthoDB" id="2329121at2"/>
<feature type="signal peptide" evidence="1">
    <location>
        <begin position="1"/>
        <end position="29"/>
    </location>
</feature>
<gene>
    <name evidence="2" type="ORF">FD17_GL001126</name>
</gene>
<evidence type="ECO:0000313" key="2">
    <source>
        <dbReference type="EMBL" id="KRK89539.1"/>
    </source>
</evidence>
<dbReference type="AlphaFoldDB" id="A0A0R1L750"/>
<accession>A0A0R1L750</accession>
<dbReference type="PATRIC" id="fig|1423808.3.peg.1136"/>
<sequence length="113" mass="12690">MKKRKILLGTVALSLGLLFAVGNSNDVNAASWHKGSPKAFIGTWKSDGYAAYKFTKNKITVYGKGGGTSKSMYKYLGHKKYTVKYKVQGYHYKETFTYINGHKLKGQGYYLTK</sequence>
<keyword evidence="1" id="KW-0732">Signal</keyword>
<dbReference type="EMBL" id="AZEA01000002">
    <property type="protein sequence ID" value="KRK89539.1"/>
    <property type="molecule type" value="Genomic_DNA"/>
</dbReference>
<evidence type="ECO:0000256" key="1">
    <source>
        <dbReference type="SAM" id="SignalP"/>
    </source>
</evidence>
<feature type="chain" id="PRO_5006407128" description="DUF5640 domain-containing protein" evidence="1">
    <location>
        <begin position="30"/>
        <end position="113"/>
    </location>
</feature>